<reference evidence="4" key="2">
    <citation type="submission" date="2021-03" db="EMBL/GenBank/DDBJ databases">
        <title>Isolation of Bacillus subtilis from fermented food sample.</title>
        <authorList>
            <person name="Lakshmanan V."/>
            <person name="Athira K."/>
            <person name="Rajagopal K."/>
        </authorList>
    </citation>
    <scope>NUCLEOTIDE SEQUENCE</scope>
    <source>
        <strain evidence="4">S1</strain>
    </source>
</reference>
<organism evidence="4 6">
    <name type="scientific">Bacillus subtilis</name>
    <dbReference type="NCBI Taxonomy" id="1423"/>
    <lineage>
        <taxon>Bacteria</taxon>
        <taxon>Bacillati</taxon>
        <taxon>Bacillota</taxon>
        <taxon>Bacilli</taxon>
        <taxon>Bacillales</taxon>
        <taxon>Bacillaceae</taxon>
        <taxon>Bacillus</taxon>
    </lineage>
</organism>
<gene>
    <name evidence="4" type="primary">srfAD</name>
    <name evidence="3" type="ORF">B4122_0988</name>
    <name evidence="4" type="ORF">J5227_09725</name>
</gene>
<dbReference type="GO" id="GO:0008610">
    <property type="term" value="P:lipid biosynthetic process"/>
    <property type="evidence" value="ECO:0007669"/>
    <property type="project" value="TreeGrafter"/>
</dbReference>
<dbReference type="EMBL" id="JAGFPW010000007">
    <property type="protein sequence ID" value="MBO3794585.1"/>
    <property type="molecule type" value="Genomic_DNA"/>
</dbReference>
<dbReference type="Proteomes" id="UP000665181">
    <property type="component" value="Unassembled WGS sequence"/>
</dbReference>
<dbReference type="Pfam" id="PF00975">
    <property type="entry name" value="Thioesterase"/>
    <property type="match status" value="1"/>
</dbReference>
<dbReference type="EMBL" id="LJZV01000003">
    <property type="protein sequence ID" value="KZD94292.1"/>
    <property type="molecule type" value="Genomic_DNA"/>
</dbReference>
<dbReference type="Gene3D" id="3.40.50.1820">
    <property type="entry name" value="alpha/beta hydrolase"/>
    <property type="match status" value="1"/>
</dbReference>
<dbReference type="InterPro" id="IPR012223">
    <property type="entry name" value="TEII"/>
</dbReference>
<dbReference type="SUPFAM" id="SSF53474">
    <property type="entry name" value="alpha/beta-Hydrolases"/>
    <property type="match status" value="1"/>
</dbReference>
<dbReference type="InterPro" id="IPR029058">
    <property type="entry name" value="AB_hydrolase_fold"/>
</dbReference>
<protein>
    <submittedName>
        <fullName evidence="3 4">Thioesterase</fullName>
    </submittedName>
</protein>
<name>A0A165B0G5_BACIU</name>
<dbReference type="RefSeq" id="WP_042977202.1">
    <property type="nucleotide sequence ID" value="NZ_CAJNPP010000004.1"/>
</dbReference>
<sequence length="242" mass="27605">MSQLFKSFDASEKTQLICFPFAGGYSASFRPLHAFLQGECEMLAAEPPGHGTNQTSAIEDLEELTDLYKQELNLRPDRPFVLFGHSMGGMITFRLAQKLEREGIFPQAVIISAIQPPHIQRKKVSHLPDDQFLDHIIQLGGMPAELVENKEVMSFFLPSFRSDYRALEQFELFDLAQIQSPVHVFNGLDDKKCIRDAEGWKKWAKDITFHQFDGGHMFLLSQTEEVAERIFAILNQHPIIQP</sequence>
<proteinExistence type="inferred from homology"/>
<reference evidence="3 5" key="1">
    <citation type="submission" date="2015-09" db="EMBL/GenBank/DDBJ databases">
        <title>Spore heat resistance.</title>
        <authorList>
            <person name="Boekhorst J."/>
            <person name="Berendsen E.M."/>
            <person name="Wells-Bennik M.H."/>
            <person name="Kuipers O.P."/>
        </authorList>
    </citation>
    <scope>NUCLEOTIDE SEQUENCE [LARGE SCALE GENOMIC DNA]</scope>
    <source>
        <strain evidence="3 5">B4122</strain>
    </source>
</reference>
<dbReference type="PANTHER" id="PTHR11487">
    <property type="entry name" value="THIOESTERASE"/>
    <property type="match status" value="1"/>
</dbReference>
<comment type="caution">
    <text evidence="4">The sequence shown here is derived from an EMBL/GenBank/DDBJ whole genome shotgun (WGS) entry which is preliminary data.</text>
</comment>
<feature type="domain" description="Thioesterase" evidence="2">
    <location>
        <begin position="15"/>
        <end position="233"/>
    </location>
</feature>
<evidence type="ECO:0000259" key="2">
    <source>
        <dbReference type="Pfam" id="PF00975"/>
    </source>
</evidence>
<evidence type="ECO:0000256" key="1">
    <source>
        <dbReference type="ARBA" id="ARBA00007169"/>
    </source>
</evidence>
<dbReference type="AlphaFoldDB" id="A0A165B0G5"/>
<evidence type="ECO:0000313" key="5">
    <source>
        <dbReference type="Proteomes" id="UP000076442"/>
    </source>
</evidence>
<evidence type="ECO:0000313" key="3">
    <source>
        <dbReference type="EMBL" id="KZD94292.1"/>
    </source>
</evidence>
<evidence type="ECO:0000313" key="6">
    <source>
        <dbReference type="Proteomes" id="UP000665181"/>
    </source>
</evidence>
<dbReference type="PANTHER" id="PTHR11487:SF0">
    <property type="entry name" value="S-ACYL FATTY ACID SYNTHASE THIOESTERASE, MEDIUM CHAIN"/>
    <property type="match status" value="1"/>
</dbReference>
<accession>A0A165B0G5</accession>
<dbReference type="Proteomes" id="UP000076442">
    <property type="component" value="Unassembled WGS sequence"/>
</dbReference>
<comment type="similarity">
    <text evidence="1">Belongs to the thioesterase family.</text>
</comment>
<evidence type="ECO:0000313" key="4">
    <source>
        <dbReference type="EMBL" id="MBO3794585.1"/>
    </source>
</evidence>
<dbReference type="InterPro" id="IPR001031">
    <property type="entry name" value="Thioesterase"/>
</dbReference>